<dbReference type="EMBL" id="SLWK01000002">
    <property type="protein sequence ID" value="TCO09708.1"/>
    <property type="molecule type" value="Genomic_DNA"/>
</dbReference>
<organism evidence="8 9">
    <name type="scientific">Natronoflexus pectinivorans</name>
    <dbReference type="NCBI Taxonomy" id="682526"/>
    <lineage>
        <taxon>Bacteria</taxon>
        <taxon>Pseudomonadati</taxon>
        <taxon>Bacteroidota</taxon>
        <taxon>Bacteroidia</taxon>
        <taxon>Marinilabiliales</taxon>
        <taxon>Marinilabiliaceae</taxon>
        <taxon>Natronoflexus</taxon>
    </lineage>
</organism>
<evidence type="ECO:0000313" key="9">
    <source>
        <dbReference type="Proteomes" id="UP000295221"/>
    </source>
</evidence>
<dbReference type="GO" id="GO:0004348">
    <property type="term" value="F:glucosylceramidase activity"/>
    <property type="evidence" value="ECO:0007669"/>
    <property type="project" value="InterPro"/>
</dbReference>
<feature type="chain" id="PRO_5020683592" evidence="5">
    <location>
        <begin position="21"/>
        <end position="494"/>
    </location>
</feature>
<dbReference type="PROSITE" id="PS51257">
    <property type="entry name" value="PROKAR_LIPOPROTEIN"/>
    <property type="match status" value="1"/>
</dbReference>
<gene>
    <name evidence="8" type="ORF">EV194_102134</name>
</gene>
<dbReference type="Pfam" id="PF17189">
    <property type="entry name" value="Glyco_hydro_30C"/>
    <property type="match status" value="1"/>
</dbReference>
<feature type="signal peptide" evidence="5">
    <location>
        <begin position="1"/>
        <end position="20"/>
    </location>
</feature>
<evidence type="ECO:0000259" key="7">
    <source>
        <dbReference type="Pfam" id="PF17189"/>
    </source>
</evidence>
<keyword evidence="2 5" id="KW-0732">Signal</keyword>
<sequence>MIKRVIYSVMLGFLSFSCVASCSKDSGLKEEVIKDIPEGDVTVFVTSSNRAYDFERMALDFSSTSNMSPTTITLNPEVRYQQIHGFGAAVTGSSSYNLLQMTREDRARFLTETFCHDKGMGFSYTRISIGASDFSLSEYTLCDTPGIENFSLQHEELEYIIPVLKEILEINPGLKIMGSPWTPPRWMKVNNLNDLQPHNSWTGGRLNPVYYEDYAAYFVKWIQAFADHGIEITSVTPQNEPLHPGNSVSLYMTWQEQREFVKYMGRAFQEAGLSTKIYVFDHNYNYDNIADQVNYPIHIYSDEEARQFVAGAAYHDYGGHHDELLNIHSQAPDMELVFTESSIGTWNDGRNLSHRLMADVENIGLSVVNKWGRAVIVWNLMLDMNRGPNRPGGCTTCFGTVDISNDYSSITRNSHYYMLGHLSSVIKPGATRIGTSGFSDAGINYTAVENIDGTYGFVIKNDTAEARSITISDGEKHFTYRIPARSVASYRWEK</sequence>
<evidence type="ECO:0000256" key="4">
    <source>
        <dbReference type="RuleBase" id="RU361188"/>
    </source>
</evidence>
<evidence type="ECO:0000259" key="6">
    <source>
        <dbReference type="Pfam" id="PF02055"/>
    </source>
</evidence>
<dbReference type="RefSeq" id="WP_132432448.1">
    <property type="nucleotide sequence ID" value="NZ_SLWK01000002.1"/>
</dbReference>
<keyword evidence="3 4" id="KW-0378">Hydrolase</keyword>
<feature type="domain" description="Glycosyl hydrolase family 30 beta sandwich" evidence="7">
    <location>
        <begin position="429"/>
        <end position="490"/>
    </location>
</feature>
<evidence type="ECO:0000256" key="5">
    <source>
        <dbReference type="SAM" id="SignalP"/>
    </source>
</evidence>
<comment type="caution">
    <text evidence="8">The sequence shown here is derived from an EMBL/GenBank/DDBJ whole genome shotgun (WGS) entry which is preliminary data.</text>
</comment>
<evidence type="ECO:0000256" key="3">
    <source>
        <dbReference type="ARBA" id="ARBA00022801"/>
    </source>
</evidence>
<dbReference type="Gene3D" id="2.60.40.1180">
    <property type="entry name" value="Golgi alpha-mannosidase II"/>
    <property type="match status" value="1"/>
</dbReference>
<dbReference type="Gene3D" id="3.20.20.80">
    <property type="entry name" value="Glycosidases"/>
    <property type="match status" value="1"/>
</dbReference>
<name>A0A4R2GLY4_9BACT</name>
<dbReference type="InterPro" id="IPR017853">
    <property type="entry name" value="GH"/>
</dbReference>
<dbReference type="PRINTS" id="PR00843">
    <property type="entry name" value="GLHYDRLASE30"/>
</dbReference>
<dbReference type="Pfam" id="PF02055">
    <property type="entry name" value="Glyco_hydro_30"/>
    <property type="match status" value="1"/>
</dbReference>
<dbReference type="AlphaFoldDB" id="A0A4R2GLY4"/>
<dbReference type="Proteomes" id="UP000295221">
    <property type="component" value="Unassembled WGS sequence"/>
</dbReference>
<keyword evidence="9" id="KW-1185">Reference proteome</keyword>
<evidence type="ECO:0000256" key="1">
    <source>
        <dbReference type="ARBA" id="ARBA00005382"/>
    </source>
</evidence>
<dbReference type="InterPro" id="IPR001139">
    <property type="entry name" value="Glyco_hydro_30"/>
</dbReference>
<reference evidence="8 9" key="1">
    <citation type="submission" date="2019-03" db="EMBL/GenBank/DDBJ databases">
        <title>Genomic Encyclopedia of Type Strains, Phase IV (KMG-IV): sequencing the most valuable type-strain genomes for metagenomic binning, comparative biology and taxonomic classification.</title>
        <authorList>
            <person name="Goeker M."/>
        </authorList>
    </citation>
    <scope>NUCLEOTIDE SEQUENCE [LARGE SCALE GENOMIC DNA]</scope>
    <source>
        <strain evidence="8 9">DSM 24179</strain>
    </source>
</reference>
<dbReference type="InterPro" id="IPR013780">
    <property type="entry name" value="Glyco_hydro_b"/>
</dbReference>
<keyword evidence="4" id="KW-0326">Glycosidase</keyword>
<dbReference type="OrthoDB" id="9806701at2"/>
<dbReference type="GO" id="GO:0016020">
    <property type="term" value="C:membrane"/>
    <property type="evidence" value="ECO:0007669"/>
    <property type="project" value="GOC"/>
</dbReference>
<proteinExistence type="inferred from homology"/>
<comment type="similarity">
    <text evidence="1 4">Belongs to the glycosyl hydrolase 30 family.</text>
</comment>
<dbReference type="PANTHER" id="PTHR11069:SF23">
    <property type="entry name" value="LYSOSOMAL ACID GLUCOSYLCERAMIDASE"/>
    <property type="match status" value="1"/>
</dbReference>
<dbReference type="GO" id="GO:0006680">
    <property type="term" value="P:glucosylceramide catabolic process"/>
    <property type="evidence" value="ECO:0007669"/>
    <property type="project" value="TreeGrafter"/>
</dbReference>
<feature type="domain" description="Glycosyl hydrolase family 30 TIM-barrel" evidence="6">
    <location>
        <begin position="83"/>
        <end position="425"/>
    </location>
</feature>
<evidence type="ECO:0000256" key="2">
    <source>
        <dbReference type="ARBA" id="ARBA00022729"/>
    </source>
</evidence>
<dbReference type="InterPro" id="IPR033452">
    <property type="entry name" value="GH30_C"/>
</dbReference>
<protein>
    <submittedName>
        <fullName evidence="8">Glucosylceramidase</fullName>
    </submittedName>
</protein>
<dbReference type="SUPFAM" id="SSF51445">
    <property type="entry name" value="(Trans)glycosidases"/>
    <property type="match status" value="1"/>
</dbReference>
<accession>A0A4R2GLY4</accession>
<evidence type="ECO:0000313" key="8">
    <source>
        <dbReference type="EMBL" id="TCO09708.1"/>
    </source>
</evidence>
<dbReference type="InterPro" id="IPR033453">
    <property type="entry name" value="Glyco_hydro_30_TIM-barrel"/>
</dbReference>
<dbReference type="PANTHER" id="PTHR11069">
    <property type="entry name" value="GLUCOSYLCERAMIDASE"/>
    <property type="match status" value="1"/>
</dbReference>